<evidence type="ECO:0000313" key="2">
    <source>
        <dbReference type="EMBL" id="EGE48249.1"/>
    </source>
</evidence>
<evidence type="ECO:0000313" key="3">
    <source>
        <dbReference type="Proteomes" id="UP000018454"/>
    </source>
</evidence>
<reference evidence="2 3" key="1">
    <citation type="journal article" date="2011" name="Science">
        <title>Drosophila microbiome modulates host developmental and metabolic homeostasis via insulin signaling.</title>
        <authorList>
            <person name="Shin S.C."/>
            <person name="Kim S.H."/>
            <person name="You H."/>
            <person name="Kim B."/>
            <person name="Kim A.C."/>
            <person name="Lee K.A."/>
            <person name="Yoon J.H."/>
            <person name="Ryu J.H."/>
            <person name="Lee W.J."/>
        </authorList>
    </citation>
    <scope>NUCLEOTIDE SEQUENCE [LARGE SCALE GENOMIC DNA]</scope>
    <source>
        <strain evidence="2 3">DM001</strain>
    </source>
</reference>
<organism evidence="2 3">
    <name type="scientific">Acetobacter pomorum DM001</name>
    <dbReference type="NCBI Taxonomy" id="945681"/>
    <lineage>
        <taxon>Bacteria</taxon>
        <taxon>Pseudomonadati</taxon>
        <taxon>Pseudomonadota</taxon>
        <taxon>Alphaproteobacteria</taxon>
        <taxon>Acetobacterales</taxon>
        <taxon>Acetobacteraceae</taxon>
        <taxon>Acetobacter</taxon>
    </lineage>
</organism>
<dbReference type="EMBL" id="AEUP01000021">
    <property type="protein sequence ID" value="EGE48249.1"/>
    <property type="molecule type" value="Genomic_DNA"/>
</dbReference>
<dbReference type="AlphaFoldDB" id="F1YSB6"/>
<comment type="caution">
    <text evidence="2">The sequence shown here is derived from an EMBL/GenBank/DDBJ whole genome shotgun (WGS) entry which is preliminary data.</text>
</comment>
<dbReference type="Pfam" id="PF20172">
    <property type="entry name" value="DUF6538"/>
    <property type="match status" value="1"/>
</dbReference>
<accession>F1YSB6</accession>
<dbReference type="InterPro" id="IPR046668">
    <property type="entry name" value="DUF6538"/>
</dbReference>
<evidence type="ECO:0000259" key="1">
    <source>
        <dbReference type="Pfam" id="PF20172"/>
    </source>
</evidence>
<feature type="domain" description="DUF6538" evidence="1">
    <location>
        <begin position="14"/>
        <end position="52"/>
    </location>
</feature>
<dbReference type="Proteomes" id="UP000018454">
    <property type="component" value="Unassembled WGS sequence"/>
</dbReference>
<name>F1YSB6_9PROT</name>
<sequence>MLHHPSPLREDFMLRVRGTTYHFRRIVPPALRTALNRREIWVSLKTGYQNEAGGIEEPLVDAPGSSFWAFGDLIDGSWGSIRSAF</sequence>
<gene>
    <name evidence="2" type="ORF">APO_0806</name>
</gene>
<proteinExistence type="predicted"/>
<protein>
    <submittedName>
        <fullName evidence="2">Phage Integrase</fullName>
    </submittedName>
</protein>